<evidence type="ECO:0000256" key="5">
    <source>
        <dbReference type="SAM" id="MobiDB-lite"/>
    </source>
</evidence>
<evidence type="ECO:0000313" key="6">
    <source>
        <dbReference type="EMBL" id="ODV61537.1"/>
    </source>
</evidence>
<dbReference type="GO" id="GO:0005634">
    <property type="term" value="C:nucleus"/>
    <property type="evidence" value="ECO:0007669"/>
    <property type="project" value="TreeGrafter"/>
</dbReference>
<dbReference type="STRING" id="1344418.A0A1D2VJ81"/>
<comment type="similarity">
    <text evidence="1">Belongs to the protein-tyrosine phosphatase family. Non-receptor class dual specificity subfamily.</text>
</comment>
<organism evidence="6 7">
    <name type="scientific">Ascoidea rubescens DSM 1968</name>
    <dbReference type="NCBI Taxonomy" id="1344418"/>
    <lineage>
        <taxon>Eukaryota</taxon>
        <taxon>Fungi</taxon>
        <taxon>Dikarya</taxon>
        <taxon>Ascomycota</taxon>
        <taxon>Saccharomycotina</taxon>
        <taxon>Saccharomycetes</taxon>
        <taxon>Ascoideaceae</taxon>
        <taxon>Ascoidea</taxon>
    </lineage>
</organism>
<feature type="region of interest" description="Disordered" evidence="5">
    <location>
        <begin position="21"/>
        <end position="46"/>
    </location>
</feature>
<feature type="compositionally biased region" description="Low complexity" evidence="5">
    <location>
        <begin position="29"/>
        <end position="40"/>
    </location>
</feature>
<feature type="non-terminal residue" evidence="6">
    <location>
        <position position="1"/>
    </location>
</feature>
<evidence type="ECO:0000256" key="1">
    <source>
        <dbReference type="ARBA" id="ARBA00008601"/>
    </source>
</evidence>
<dbReference type="GO" id="GO:0008138">
    <property type="term" value="F:protein tyrosine/serine/threonine phosphatase activity"/>
    <property type="evidence" value="ECO:0007669"/>
    <property type="project" value="TreeGrafter"/>
</dbReference>
<dbReference type="OrthoDB" id="2017893at2759"/>
<evidence type="ECO:0000313" key="7">
    <source>
        <dbReference type="Proteomes" id="UP000095038"/>
    </source>
</evidence>
<protein>
    <recommendedName>
        <fullName evidence="2">protein-tyrosine-phosphatase</fullName>
        <ecNumber evidence="2">3.1.3.48</ecNumber>
    </recommendedName>
</protein>
<dbReference type="PANTHER" id="PTHR45848:SF4">
    <property type="entry name" value="DUAL SPECIFICITY PROTEIN PHOSPHATASE 12"/>
    <property type="match status" value="1"/>
</dbReference>
<dbReference type="GeneID" id="30963105"/>
<dbReference type="InParanoid" id="A0A1D2VJ81"/>
<keyword evidence="7" id="KW-1185">Reference proteome</keyword>
<proteinExistence type="inferred from homology"/>
<dbReference type="Proteomes" id="UP000095038">
    <property type="component" value="Unassembled WGS sequence"/>
</dbReference>
<keyword evidence="3" id="KW-0378">Hydrolase</keyword>
<keyword evidence="4" id="KW-0904">Protein phosphatase</keyword>
<dbReference type="GO" id="GO:0004725">
    <property type="term" value="F:protein tyrosine phosphatase activity"/>
    <property type="evidence" value="ECO:0007669"/>
    <property type="project" value="UniProtKB-EC"/>
</dbReference>
<dbReference type="PANTHER" id="PTHR45848">
    <property type="entry name" value="DUAL SPECIFICITY PROTEIN PHOSPHATASE 12 FAMILY MEMBER"/>
    <property type="match status" value="1"/>
</dbReference>
<evidence type="ECO:0000256" key="4">
    <source>
        <dbReference type="ARBA" id="ARBA00022912"/>
    </source>
</evidence>
<accession>A0A1D2VJ81</accession>
<dbReference type="AlphaFoldDB" id="A0A1D2VJ81"/>
<name>A0A1D2VJ81_9ASCO</name>
<sequence>VCCRRCRQILALSTQILEHEVPSSDSKQSRFGKGSSSRKSTTNHSASSNTCFHYFLIEPLNWMKDELVGKAELEGKLLCPNRKCQNKIGGYNWHGSRCSCGKWIVPAIQLQTAKVDKVQMFALP</sequence>
<gene>
    <name evidence="6" type="ORF">ASCRUDRAFT_17180</name>
</gene>
<evidence type="ECO:0000256" key="3">
    <source>
        <dbReference type="ARBA" id="ARBA00022801"/>
    </source>
</evidence>
<dbReference type="RefSeq" id="XP_020047844.1">
    <property type="nucleotide sequence ID" value="XM_020189469.1"/>
</dbReference>
<evidence type="ECO:0000256" key="2">
    <source>
        <dbReference type="ARBA" id="ARBA00013064"/>
    </source>
</evidence>
<dbReference type="EC" id="3.1.3.48" evidence="2"/>
<feature type="non-terminal residue" evidence="6">
    <location>
        <position position="124"/>
    </location>
</feature>
<dbReference type="EMBL" id="KV454479">
    <property type="protein sequence ID" value="ODV61537.1"/>
    <property type="molecule type" value="Genomic_DNA"/>
</dbReference>
<reference evidence="7" key="1">
    <citation type="submission" date="2016-05" db="EMBL/GenBank/DDBJ databases">
        <title>Comparative genomics of biotechnologically important yeasts.</title>
        <authorList>
            <consortium name="DOE Joint Genome Institute"/>
            <person name="Riley R."/>
            <person name="Haridas S."/>
            <person name="Wolfe K.H."/>
            <person name="Lopes M.R."/>
            <person name="Hittinger C.T."/>
            <person name="Goker M."/>
            <person name="Salamov A."/>
            <person name="Wisecaver J."/>
            <person name="Long T.M."/>
            <person name="Aerts A.L."/>
            <person name="Barry K."/>
            <person name="Choi C."/>
            <person name="Clum A."/>
            <person name="Coughlan A.Y."/>
            <person name="Deshpande S."/>
            <person name="Douglass A.P."/>
            <person name="Hanson S.J."/>
            <person name="Klenk H.-P."/>
            <person name="Labutti K."/>
            <person name="Lapidus A."/>
            <person name="Lindquist E."/>
            <person name="Lipzen A."/>
            <person name="Meier-Kolthoff J.P."/>
            <person name="Ohm R.A."/>
            <person name="Otillar R.P."/>
            <person name="Pangilinan J."/>
            <person name="Peng Y."/>
            <person name="Rokas A."/>
            <person name="Rosa C.A."/>
            <person name="Scheuner C."/>
            <person name="Sibirny A.A."/>
            <person name="Slot J.C."/>
            <person name="Stielow J.B."/>
            <person name="Sun H."/>
            <person name="Kurtzman C.P."/>
            <person name="Blackwell M."/>
            <person name="Grigoriev I.V."/>
            <person name="Jeffries T.W."/>
        </authorList>
    </citation>
    <scope>NUCLEOTIDE SEQUENCE [LARGE SCALE GENOMIC DNA]</scope>
    <source>
        <strain evidence="7">DSM 1968</strain>
    </source>
</reference>